<dbReference type="Proteomes" id="UP000058114">
    <property type="component" value="Chromosome"/>
</dbReference>
<keyword evidence="2" id="KW-1133">Transmembrane helix</keyword>
<dbReference type="AlphaFoldDB" id="A0A0S2SJY8"/>
<keyword evidence="2" id="KW-0812">Transmembrane</keyword>
<dbReference type="RefSeq" id="WP_060583739.1">
    <property type="nucleotide sequence ID" value="NZ_CP013067.1"/>
</dbReference>
<evidence type="ECO:0000256" key="1">
    <source>
        <dbReference type="SAM" id="MobiDB-lite"/>
    </source>
</evidence>
<dbReference type="PATRIC" id="fig|652.5.peg.400"/>
<evidence type="ECO:0000313" key="4">
    <source>
        <dbReference type="Proteomes" id="UP000058114"/>
    </source>
</evidence>
<feature type="region of interest" description="Disordered" evidence="1">
    <location>
        <begin position="152"/>
        <end position="173"/>
    </location>
</feature>
<protein>
    <submittedName>
        <fullName evidence="3">Type IV pilin</fullName>
    </submittedName>
</protein>
<keyword evidence="2" id="KW-0472">Membrane</keyword>
<proteinExistence type="predicted"/>
<reference evidence="3 4" key="2">
    <citation type="journal article" date="2016" name="Genome Announc.">
        <title>Complete Genome Sequence of the Highly Virulent Aeromonas schubertii Strain WL1483, Isolated from Diseased Snakehead Fish (Channa argus) in China.</title>
        <authorList>
            <person name="Liu L."/>
            <person name="Li N."/>
            <person name="Zhang D."/>
            <person name="Fu X."/>
            <person name="Shi C."/>
            <person name="Lin Q."/>
            <person name="Hao G."/>
        </authorList>
    </citation>
    <scope>NUCLEOTIDE SEQUENCE [LARGE SCALE GENOMIC DNA]</scope>
    <source>
        <strain evidence="3 4">WL1483</strain>
    </source>
</reference>
<dbReference type="Pfam" id="PF07963">
    <property type="entry name" value="N_methyl"/>
    <property type="match status" value="1"/>
</dbReference>
<gene>
    <name evidence="3" type="ORF">WL1483_2594</name>
</gene>
<evidence type="ECO:0000256" key="2">
    <source>
        <dbReference type="SAM" id="Phobius"/>
    </source>
</evidence>
<dbReference type="NCBIfam" id="TIGR02532">
    <property type="entry name" value="IV_pilin_GFxxxE"/>
    <property type="match status" value="1"/>
</dbReference>
<sequence>MKQHKGFGLLEILITLVLLGVGVAGLVAMSRGALFSSQDGRRYEIAMRLAESRLDAFRNFNGIIAATSPETAYAAITAGTSSVSLSGDSYNLSWSVANQYWNGAAWQSTAPAGYRYTYPGRKVIDVTVSWSDSQSQTRSLLLSGAVSPTESLTGDQINGGLDTARPQPQVSYTPGVAPDVISIEIDSEGRKQETSKPLPTVTSKDGTVGKLVQFETVTYKPDASGTTRQVLQDLASVSCSCTYGSTLTSYLPGQVSLTSGNLLYWTVGNQTSKVTGIVDSSVKDQPALCDSCCKNHFDGSGTSFDQFYAPLRTPRQRYSSSLSVASSGHYVDACRFVRLDGYYRPLPDWNLVKVIVTTADFLAKPANQTSYQNYIKYVVKAYVTWQKNTLNWSYGGSVSSPTIEEFADWLPVHAAAGGDSTTTLTTGTGTAQLIARGIYVDLMSPDYLQQTITDLGDVDLLAKIPFQDINLTMLAEWSLVPLSGQLSGNVSDYVAVTNEPVKTIVDLNNYYFGSYSRGYLSAKKSTKDAGNVLQAVAIKATTYQGNSGITSTLISPLDQTGSKTAQLPIKIDVASLPTPTLTVTGRISCLEKSSNNNPDPVACNKNTFNDLSISTTTTGASCRIDKPQANNQPATYSCSAPEGSSLVLTLSYTAQGNGTYLLKPSTMSIPMTSPGTGLVITGPCSLLVDNGVTNASSLTCSP</sequence>
<evidence type="ECO:0000313" key="3">
    <source>
        <dbReference type="EMBL" id="ALP42013.1"/>
    </source>
</evidence>
<organism evidence="3 4">
    <name type="scientific">Aeromonas schubertii</name>
    <dbReference type="NCBI Taxonomy" id="652"/>
    <lineage>
        <taxon>Bacteria</taxon>
        <taxon>Pseudomonadati</taxon>
        <taxon>Pseudomonadota</taxon>
        <taxon>Gammaproteobacteria</taxon>
        <taxon>Aeromonadales</taxon>
        <taxon>Aeromonadaceae</taxon>
        <taxon>Aeromonas</taxon>
    </lineage>
</organism>
<reference evidence="4" key="1">
    <citation type="submission" date="2015-10" db="EMBL/GenBank/DDBJ databases">
        <title>Complete Genome Sequence of Aeromonas schubertii strain WL1483.</title>
        <authorList>
            <person name="Liu L."/>
        </authorList>
    </citation>
    <scope>NUCLEOTIDE SEQUENCE [LARGE SCALE GENOMIC DNA]</scope>
    <source>
        <strain evidence="4">WL1483</strain>
    </source>
</reference>
<feature type="transmembrane region" description="Helical" evidence="2">
    <location>
        <begin position="7"/>
        <end position="29"/>
    </location>
</feature>
<dbReference type="EMBL" id="CP013067">
    <property type="protein sequence ID" value="ALP42013.1"/>
    <property type="molecule type" value="Genomic_DNA"/>
</dbReference>
<dbReference type="InterPro" id="IPR012902">
    <property type="entry name" value="N_methyl_site"/>
</dbReference>
<name>A0A0S2SJY8_9GAMM</name>
<dbReference type="KEGG" id="asr:WL1483_2594"/>
<accession>A0A0S2SJY8</accession>